<dbReference type="InParanoid" id="A0A665U662"/>
<dbReference type="Ensembl" id="ENSENLT00000015700.1">
    <property type="protein sequence ID" value="ENSENLP00000015108.1"/>
    <property type="gene ID" value="ENSENLG00000007043.1"/>
</dbReference>
<accession>A0A665U662</accession>
<name>A0A665U662_ECHNA</name>
<reference evidence="1" key="1">
    <citation type="submission" date="2021-04" db="EMBL/GenBank/DDBJ databases">
        <authorList>
            <consortium name="Wellcome Sanger Institute Data Sharing"/>
        </authorList>
    </citation>
    <scope>NUCLEOTIDE SEQUENCE [LARGE SCALE GENOMIC DNA]</scope>
</reference>
<evidence type="ECO:0000313" key="2">
    <source>
        <dbReference type="Proteomes" id="UP000472264"/>
    </source>
</evidence>
<evidence type="ECO:0000313" key="1">
    <source>
        <dbReference type="Ensembl" id="ENSENLP00000015108.1"/>
    </source>
</evidence>
<sequence length="111" mass="12509">MTIIKPVVLESSCIFSNFKFPTALFACGNLVSALCLTVYQALLCLQLISNCAYPQHAFHSLHFLCPNCVYFSLQSSGYFCCTELSHLKFIKLHSRILLTPFRIMSFNIGFA</sequence>
<reference evidence="1" key="2">
    <citation type="submission" date="2025-08" db="UniProtKB">
        <authorList>
            <consortium name="Ensembl"/>
        </authorList>
    </citation>
    <scope>IDENTIFICATION</scope>
</reference>
<protein>
    <submittedName>
        <fullName evidence="1">Uncharacterized protein</fullName>
    </submittedName>
</protein>
<dbReference type="AlphaFoldDB" id="A0A665U662"/>
<proteinExistence type="predicted"/>
<reference evidence="1" key="3">
    <citation type="submission" date="2025-09" db="UniProtKB">
        <authorList>
            <consortium name="Ensembl"/>
        </authorList>
    </citation>
    <scope>IDENTIFICATION</scope>
</reference>
<dbReference type="Proteomes" id="UP000472264">
    <property type="component" value="Chromosome 12"/>
</dbReference>
<organism evidence="1 2">
    <name type="scientific">Echeneis naucrates</name>
    <name type="common">Live sharksucker</name>
    <dbReference type="NCBI Taxonomy" id="173247"/>
    <lineage>
        <taxon>Eukaryota</taxon>
        <taxon>Metazoa</taxon>
        <taxon>Chordata</taxon>
        <taxon>Craniata</taxon>
        <taxon>Vertebrata</taxon>
        <taxon>Euteleostomi</taxon>
        <taxon>Actinopterygii</taxon>
        <taxon>Neopterygii</taxon>
        <taxon>Teleostei</taxon>
        <taxon>Neoteleostei</taxon>
        <taxon>Acanthomorphata</taxon>
        <taxon>Carangaria</taxon>
        <taxon>Carangiformes</taxon>
        <taxon>Echeneidae</taxon>
        <taxon>Echeneis</taxon>
    </lineage>
</organism>
<keyword evidence="2" id="KW-1185">Reference proteome</keyword>